<keyword evidence="3" id="KW-1185">Reference proteome</keyword>
<sequence length="238" mass="24109">MRTPNAPTPPRSSVGGGLEKLEDPEDFAEAPVDAGFAVLAAAEAPPVEAGLVEAEDVDVADAVVPVGFAEPALDVPDGEEEPADAAERGVESRLTPDAELAVEAPGLEEAGPEPEGFASAGFLSAAGVAPALGTLVDALEAPGLPGFSSTFSAFRSIVTGRLEPVPEPLAGVVPLPGLSEAPLPFPPEEDVPPEDFLSVAIYSPPEPSGHLLYTPLGEAVPVRHVFVALQNNDSTGSG</sequence>
<protein>
    <submittedName>
        <fullName evidence="2">Uncharacterized protein</fullName>
    </submittedName>
</protein>
<feature type="region of interest" description="Disordered" evidence="1">
    <location>
        <begin position="1"/>
        <end position="25"/>
    </location>
</feature>
<dbReference type="RefSeq" id="WP_055114500.1">
    <property type="nucleotide sequence ID" value="NZ_CANKXR010000002.1"/>
</dbReference>
<dbReference type="OrthoDB" id="12050at478070"/>
<dbReference type="AlphaFoldDB" id="A0A0M6Z5T7"/>
<evidence type="ECO:0000313" key="2">
    <source>
        <dbReference type="EMBL" id="CTQ65704.1"/>
    </source>
</evidence>
<feature type="compositionally biased region" description="Pro residues" evidence="1">
    <location>
        <begin position="1"/>
        <end position="10"/>
    </location>
</feature>
<proteinExistence type="predicted"/>
<evidence type="ECO:0000256" key="1">
    <source>
        <dbReference type="SAM" id="MobiDB-lite"/>
    </source>
</evidence>
<feature type="region of interest" description="Disordered" evidence="1">
    <location>
        <begin position="70"/>
        <end position="93"/>
    </location>
</feature>
<reference evidence="3" key="1">
    <citation type="submission" date="2015-07" db="EMBL/GenBank/DDBJ databases">
        <authorList>
            <person name="Rodrigo-Torres Lidia"/>
            <person name="Arahal R.David."/>
        </authorList>
    </citation>
    <scope>NUCLEOTIDE SEQUENCE [LARGE SCALE GENOMIC DNA]</scope>
    <source>
        <strain evidence="3">CECT 5096</strain>
    </source>
</reference>
<name>A0A0M6Z5T7_9HYPH</name>
<dbReference type="EMBL" id="CXWC01000002">
    <property type="protein sequence ID" value="CTQ65704.1"/>
    <property type="molecule type" value="Genomic_DNA"/>
</dbReference>
<gene>
    <name evidence="2" type="ORF">LA5096_00824</name>
</gene>
<dbReference type="Proteomes" id="UP000049983">
    <property type="component" value="Unassembled WGS sequence"/>
</dbReference>
<dbReference type="STRING" id="311410.LA5095_01968"/>
<evidence type="ECO:0000313" key="3">
    <source>
        <dbReference type="Proteomes" id="UP000049983"/>
    </source>
</evidence>
<dbReference type="GeneID" id="97668266"/>
<organism evidence="2 3">
    <name type="scientific">Roseibium album</name>
    <dbReference type="NCBI Taxonomy" id="311410"/>
    <lineage>
        <taxon>Bacteria</taxon>
        <taxon>Pseudomonadati</taxon>
        <taxon>Pseudomonadota</taxon>
        <taxon>Alphaproteobacteria</taxon>
        <taxon>Hyphomicrobiales</taxon>
        <taxon>Stappiaceae</taxon>
        <taxon>Roseibium</taxon>
    </lineage>
</organism>
<accession>A0A0M6Z5T7</accession>